<feature type="compositionally biased region" description="Low complexity" evidence="1">
    <location>
        <begin position="16"/>
        <end position="30"/>
    </location>
</feature>
<evidence type="ECO:0000256" key="1">
    <source>
        <dbReference type="SAM" id="MobiDB-lite"/>
    </source>
</evidence>
<reference evidence="4" key="1">
    <citation type="submission" date="2019-09" db="EMBL/GenBank/DDBJ databases">
        <title>Bird 10,000 Genomes (B10K) Project - Family phase.</title>
        <authorList>
            <person name="Zhang G."/>
        </authorList>
    </citation>
    <scope>NUCLEOTIDE SEQUENCE [LARGE SCALE GENOMIC DNA]</scope>
</reference>
<evidence type="ECO:0000313" key="4">
    <source>
        <dbReference type="Proteomes" id="UP000572057"/>
    </source>
</evidence>
<dbReference type="OrthoDB" id="1924550at2759"/>
<accession>A0A7L1SEE0</accession>
<keyword evidence="4" id="KW-1185">Reference proteome</keyword>
<evidence type="ECO:0000259" key="2">
    <source>
        <dbReference type="Pfam" id="PF15805"/>
    </source>
</evidence>
<evidence type="ECO:0000313" key="3">
    <source>
        <dbReference type="EMBL" id="NXO46510.1"/>
    </source>
</evidence>
<dbReference type="InterPro" id="IPR033570">
    <property type="entry name" value="SCNM1"/>
</dbReference>
<dbReference type="GO" id="GO:0005634">
    <property type="term" value="C:nucleus"/>
    <property type="evidence" value="ECO:0007669"/>
    <property type="project" value="TreeGrafter"/>
</dbReference>
<name>A0A7L1SEE0_9PASS</name>
<dbReference type="PANTHER" id="PTHR32297:SF1">
    <property type="entry name" value="SODIUM CHANNEL MODIFIER 1"/>
    <property type="match status" value="1"/>
</dbReference>
<feature type="compositionally biased region" description="Acidic residues" evidence="1">
    <location>
        <begin position="115"/>
        <end position="124"/>
    </location>
</feature>
<comment type="caution">
    <text evidence="3">The sequence shown here is derived from an EMBL/GenBank/DDBJ whole genome shotgun (WGS) entry which is preliminary data.</text>
</comment>
<proteinExistence type="predicted"/>
<dbReference type="Pfam" id="PF15805">
    <property type="entry name" value="SCNM1_acidic"/>
    <property type="match status" value="1"/>
</dbReference>
<protein>
    <submittedName>
        <fullName evidence="3">SCNM1 protein</fullName>
    </submittedName>
</protein>
<dbReference type="PANTHER" id="PTHR32297">
    <property type="entry name" value="SODIUM CHANNEL MODIFIER 1"/>
    <property type="match status" value="1"/>
</dbReference>
<dbReference type="Proteomes" id="UP000572057">
    <property type="component" value="Unassembled WGS sequence"/>
</dbReference>
<feature type="non-terminal residue" evidence="3">
    <location>
        <position position="130"/>
    </location>
</feature>
<dbReference type="GO" id="GO:0008380">
    <property type="term" value="P:RNA splicing"/>
    <property type="evidence" value="ECO:0007669"/>
    <property type="project" value="InterPro"/>
</dbReference>
<dbReference type="AlphaFoldDB" id="A0A7L1SEE0"/>
<feature type="compositionally biased region" description="Basic residues" evidence="1">
    <location>
        <begin position="89"/>
        <end position="98"/>
    </location>
</feature>
<gene>
    <name evidence="3" type="primary">Scnm1</name>
    <name evidence="3" type="ORF">LOCOCH_R15494</name>
</gene>
<sequence length="130" mass="14208">MIPKTAQEPSQNSRNPETPGPTHGEGETPPKFQGISRNSPFPECPQPLLPPPGVPKERRSGRKGNSQFSKGSGGNSGVSQGPSPERLRILRHHLHLRSRGWLQDPAGKWVKDENAEFDSDEEEPPPLPPA</sequence>
<dbReference type="EMBL" id="VXBM01004264">
    <property type="protein sequence ID" value="NXO46510.1"/>
    <property type="molecule type" value="Genomic_DNA"/>
</dbReference>
<feature type="domain" description="Sodium channel modifier 1 acidic C-terminal" evidence="2">
    <location>
        <begin position="83"/>
        <end position="129"/>
    </location>
</feature>
<feature type="region of interest" description="Disordered" evidence="1">
    <location>
        <begin position="1"/>
        <end position="130"/>
    </location>
</feature>
<dbReference type="InterPro" id="IPR031625">
    <property type="entry name" value="SCNM1_acidic"/>
</dbReference>
<feature type="compositionally biased region" description="Pro residues" evidence="1">
    <location>
        <begin position="42"/>
        <end position="54"/>
    </location>
</feature>
<organism evidence="3 4">
    <name type="scientific">Helopsaltes ochotensis</name>
    <name type="common">Middendorff's grasshopper-warbler</name>
    <dbReference type="NCBI Taxonomy" id="3150915"/>
    <lineage>
        <taxon>Eukaryota</taxon>
        <taxon>Metazoa</taxon>
        <taxon>Chordata</taxon>
        <taxon>Craniata</taxon>
        <taxon>Vertebrata</taxon>
        <taxon>Euteleostomi</taxon>
        <taxon>Archelosauria</taxon>
        <taxon>Archosauria</taxon>
        <taxon>Dinosauria</taxon>
        <taxon>Saurischia</taxon>
        <taxon>Theropoda</taxon>
        <taxon>Coelurosauria</taxon>
        <taxon>Aves</taxon>
        <taxon>Neognathae</taxon>
        <taxon>Neoaves</taxon>
        <taxon>Telluraves</taxon>
        <taxon>Australaves</taxon>
        <taxon>Passeriformes</taxon>
        <taxon>Sylvioidea</taxon>
        <taxon>Locustellidae</taxon>
        <taxon>Helopsaltes</taxon>
    </lineage>
</organism>
<feature type="non-terminal residue" evidence="3">
    <location>
        <position position="1"/>
    </location>
</feature>